<proteinExistence type="predicted"/>
<evidence type="ECO:0000313" key="2">
    <source>
        <dbReference type="EMBL" id="SEW23106.1"/>
    </source>
</evidence>
<evidence type="ECO:0000313" key="3">
    <source>
        <dbReference type="Proteomes" id="UP000199167"/>
    </source>
</evidence>
<dbReference type="EMBL" id="FOIZ01000001">
    <property type="protein sequence ID" value="SEW23106.1"/>
    <property type="molecule type" value="Genomic_DNA"/>
</dbReference>
<evidence type="ECO:0000256" key="1">
    <source>
        <dbReference type="SAM" id="MobiDB-lite"/>
    </source>
</evidence>
<dbReference type="STRING" id="364200.SAMN04488515_1737"/>
<reference evidence="2 3" key="1">
    <citation type="submission" date="2016-10" db="EMBL/GenBank/DDBJ databases">
        <authorList>
            <person name="de Groot N.N."/>
        </authorList>
    </citation>
    <scope>NUCLEOTIDE SEQUENCE [LARGE SCALE GENOMIC DNA]</scope>
    <source>
        <strain evidence="2 3">DSM 17925</strain>
    </source>
</reference>
<sequence>MQNEATGKSRNTFPTIESDMVNRLVKEAEERTMQPQQVDWKEVHQQASLVRDRS</sequence>
<protein>
    <submittedName>
        <fullName evidence="2">Uncharacterized protein</fullName>
    </submittedName>
</protein>
<organism evidence="2 3">
    <name type="scientific">Cognatiyoonia koreensis</name>
    <dbReference type="NCBI Taxonomy" id="364200"/>
    <lineage>
        <taxon>Bacteria</taxon>
        <taxon>Pseudomonadati</taxon>
        <taxon>Pseudomonadota</taxon>
        <taxon>Alphaproteobacteria</taxon>
        <taxon>Rhodobacterales</taxon>
        <taxon>Paracoccaceae</taxon>
        <taxon>Cognatiyoonia</taxon>
    </lineage>
</organism>
<feature type="region of interest" description="Disordered" evidence="1">
    <location>
        <begin position="30"/>
        <end position="54"/>
    </location>
</feature>
<gene>
    <name evidence="2" type="ORF">SAMN04488515_1737</name>
</gene>
<dbReference type="AlphaFoldDB" id="A0A1I0Q8C0"/>
<feature type="compositionally biased region" description="Basic and acidic residues" evidence="1">
    <location>
        <begin position="39"/>
        <end position="54"/>
    </location>
</feature>
<name>A0A1I0Q8C0_9RHOB</name>
<dbReference type="Proteomes" id="UP000199167">
    <property type="component" value="Unassembled WGS sequence"/>
</dbReference>
<keyword evidence="3" id="KW-1185">Reference proteome</keyword>
<accession>A0A1I0Q8C0</accession>